<evidence type="ECO:0000313" key="2">
    <source>
        <dbReference type="Proteomes" id="UP001320148"/>
    </source>
</evidence>
<organism evidence="1 2">
    <name type="scientific">Desulfoluna limicola</name>
    <dbReference type="NCBI Taxonomy" id="2810562"/>
    <lineage>
        <taxon>Bacteria</taxon>
        <taxon>Pseudomonadati</taxon>
        <taxon>Thermodesulfobacteriota</taxon>
        <taxon>Desulfobacteria</taxon>
        <taxon>Desulfobacterales</taxon>
        <taxon>Desulfolunaceae</taxon>
        <taxon>Desulfoluna</taxon>
    </lineage>
</organism>
<proteinExistence type="predicted"/>
<accession>A0ABN6F143</accession>
<dbReference type="Proteomes" id="UP001320148">
    <property type="component" value="Chromosome"/>
</dbReference>
<evidence type="ECO:0000313" key="1">
    <source>
        <dbReference type="EMBL" id="BCS95296.1"/>
    </source>
</evidence>
<reference evidence="1 2" key="1">
    <citation type="submission" date="2021-02" db="EMBL/GenBank/DDBJ databases">
        <title>Complete genome of Desulfoluna sp. strain ASN36.</title>
        <authorList>
            <person name="Takahashi A."/>
            <person name="Kojima H."/>
            <person name="Fukui M."/>
        </authorList>
    </citation>
    <scope>NUCLEOTIDE SEQUENCE [LARGE SCALE GENOMIC DNA]</scope>
    <source>
        <strain evidence="1 2">ASN36</strain>
    </source>
</reference>
<sequence length="59" mass="6211">MGEMVTVERGSRPVIGWACLRAAQGVKKAPASLPGAKRLPTYDATDLAKGFLKSDPPEA</sequence>
<name>A0ABN6F143_9BACT</name>
<dbReference type="EMBL" id="AP024488">
    <property type="protein sequence ID" value="BCS95296.1"/>
    <property type="molecule type" value="Genomic_DNA"/>
</dbReference>
<protein>
    <submittedName>
        <fullName evidence="1">Uncharacterized protein</fullName>
    </submittedName>
</protein>
<keyword evidence="2" id="KW-1185">Reference proteome</keyword>
<gene>
    <name evidence="1" type="ORF">DSLASN_09280</name>
</gene>